<evidence type="ECO:0000256" key="4">
    <source>
        <dbReference type="ARBA" id="ARBA00022989"/>
    </source>
</evidence>
<dbReference type="InterPro" id="IPR006685">
    <property type="entry name" value="MscS_channel_2nd"/>
</dbReference>
<keyword evidence="9" id="KW-1185">Reference proteome</keyword>
<dbReference type="Pfam" id="PF00027">
    <property type="entry name" value="cNMP_binding"/>
    <property type="match status" value="1"/>
</dbReference>
<dbReference type="InterPro" id="IPR010920">
    <property type="entry name" value="LSM_dom_sf"/>
</dbReference>
<dbReference type="PANTHER" id="PTHR30221:SF1">
    <property type="entry name" value="SMALL-CONDUCTANCE MECHANOSENSITIVE CHANNEL"/>
    <property type="match status" value="1"/>
</dbReference>
<evidence type="ECO:0000256" key="3">
    <source>
        <dbReference type="ARBA" id="ARBA00022692"/>
    </source>
</evidence>
<organism evidence="8 9">
    <name type="scientific">Pseudomonas jinjuensis</name>
    <dbReference type="NCBI Taxonomy" id="198616"/>
    <lineage>
        <taxon>Bacteria</taxon>
        <taxon>Pseudomonadati</taxon>
        <taxon>Pseudomonadota</taxon>
        <taxon>Gammaproteobacteria</taxon>
        <taxon>Pseudomonadales</taxon>
        <taxon>Pseudomonadaceae</taxon>
        <taxon>Pseudomonas</taxon>
    </lineage>
</organism>
<feature type="transmembrane region" description="Helical" evidence="6">
    <location>
        <begin position="109"/>
        <end position="128"/>
    </location>
</feature>
<keyword evidence="6" id="KW-0407">Ion channel</keyword>
<dbReference type="Proteomes" id="UP000242957">
    <property type="component" value="Unassembled WGS sequence"/>
</dbReference>
<dbReference type="SUPFAM" id="SSF51206">
    <property type="entry name" value="cAMP-binding domain-like"/>
    <property type="match status" value="1"/>
</dbReference>
<dbReference type="Gene3D" id="1.10.287.1260">
    <property type="match status" value="1"/>
</dbReference>
<dbReference type="AlphaFoldDB" id="A0A1H0LE07"/>
<comment type="function">
    <text evidence="6">Mechanosensitive channel that participates in the regulation of osmotic pressure changes within the cell, opening in response to stretch forces in the membrane lipid bilayer, without the need for other proteins. Contributes to normal resistance to hypoosmotic shock. Forms an ion channel of 1.0 nanosiemens conductance with a slight preference for anions.</text>
</comment>
<gene>
    <name evidence="8" type="ORF">SAMN05216193_11431</name>
</gene>
<dbReference type="STRING" id="198616.SAMN05216193_11431"/>
<evidence type="ECO:0000256" key="6">
    <source>
        <dbReference type="RuleBase" id="RU369025"/>
    </source>
</evidence>
<evidence type="ECO:0000256" key="2">
    <source>
        <dbReference type="ARBA" id="ARBA00022475"/>
    </source>
</evidence>
<feature type="transmembrane region" description="Helical" evidence="6">
    <location>
        <begin position="78"/>
        <end position="97"/>
    </location>
</feature>
<evidence type="ECO:0000256" key="5">
    <source>
        <dbReference type="ARBA" id="ARBA00023136"/>
    </source>
</evidence>
<dbReference type="Pfam" id="PF00924">
    <property type="entry name" value="MS_channel_2nd"/>
    <property type="match status" value="1"/>
</dbReference>
<keyword evidence="3 6" id="KW-0812">Transmembrane</keyword>
<keyword evidence="5 6" id="KW-0472">Membrane</keyword>
<dbReference type="PANTHER" id="PTHR30221">
    <property type="entry name" value="SMALL-CONDUCTANCE MECHANOSENSITIVE CHANNEL"/>
    <property type="match status" value="1"/>
</dbReference>
<dbReference type="Gene3D" id="2.30.30.60">
    <property type="match status" value="1"/>
</dbReference>
<dbReference type="SMART" id="SM00100">
    <property type="entry name" value="cNMP"/>
    <property type="match status" value="1"/>
</dbReference>
<comment type="similarity">
    <text evidence="6">Belongs to the MscS (TC 1.A.23) family.</text>
</comment>
<reference evidence="9" key="1">
    <citation type="submission" date="2016-10" db="EMBL/GenBank/DDBJ databases">
        <authorList>
            <person name="Varghese N."/>
            <person name="Submissions S."/>
        </authorList>
    </citation>
    <scope>NUCLEOTIDE SEQUENCE [LARGE SCALE GENOMIC DNA]</scope>
    <source>
        <strain evidence="9">JCM 21621</strain>
    </source>
</reference>
<dbReference type="EMBL" id="FNIJ01000014">
    <property type="protein sequence ID" value="SDO66322.1"/>
    <property type="molecule type" value="Genomic_DNA"/>
</dbReference>
<evidence type="ECO:0000256" key="1">
    <source>
        <dbReference type="ARBA" id="ARBA00004651"/>
    </source>
</evidence>
<keyword evidence="6" id="KW-0813">Transport</keyword>
<sequence>MLPLLTGHPLIVAPALLLLDLLLWWAIPAQQAHWRLLARLGCFVAFTLLLVESGLNPLRKAPWADDLPSHFGATLVQIAWWLYAARCLTVVLGALLLRRVGHAARLLQDVIGALVFLGAIIAAAGYVLDLPVKGLLATSGVVAIVVGLALQSTLSDVFSGIVLNTTKPYQLGDWISIDGIDGKVVEIDWRSTYLQTGQGSLAVVPNSLVAKAKVLNLSRPPNLYGLSISVEVSPLVRPRQVVEALEQALGGCRALLASPAPGVSIRKAGGNVVEYELSGFVATMGEKREVRNQLYDLVYRHLQAAGIELLNNQAATLQKAASSARALLDRSRLFAALADDERDTLATQMRREPFKAGQVLLGIGAVSEHLLIVESGVVSVTMPHAGRTVEAGRMGPGEVIGEAGVLTHSAWQAQFTALSDGALYRIDKQALDSCLEARQEIGEAMTRLLDYRIQASQALLEEQPAMAQKRGLLDWLRRHAVFRRPA</sequence>
<dbReference type="InterPro" id="IPR023408">
    <property type="entry name" value="MscS_beta-dom_sf"/>
</dbReference>
<evidence type="ECO:0000259" key="7">
    <source>
        <dbReference type="PROSITE" id="PS50042"/>
    </source>
</evidence>
<protein>
    <recommendedName>
        <fullName evidence="6">Small-conductance mechanosensitive channel</fullName>
    </recommendedName>
</protein>
<dbReference type="SUPFAM" id="SSF50182">
    <property type="entry name" value="Sm-like ribonucleoproteins"/>
    <property type="match status" value="1"/>
</dbReference>
<dbReference type="SUPFAM" id="SSF82689">
    <property type="entry name" value="Mechanosensitive channel protein MscS (YggB), C-terminal domain"/>
    <property type="match status" value="1"/>
</dbReference>
<feature type="transmembrane region" description="Helical" evidence="6">
    <location>
        <begin position="6"/>
        <end position="27"/>
    </location>
</feature>
<dbReference type="InterPro" id="IPR000595">
    <property type="entry name" value="cNMP-bd_dom"/>
</dbReference>
<comment type="subcellular location">
    <subcellularLocation>
        <location evidence="6">Cell inner membrane</location>
        <topology evidence="6">Multi-pass membrane protein</topology>
    </subcellularLocation>
    <subcellularLocation>
        <location evidence="1">Cell membrane</location>
        <topology evidence="1">Multi-pass membrane protein</topology>
    </subcellularLocation>
</comment>
<dbReference type="GO" id="GO:0005886">
    <property type="term" value="C:plasma membrane"/>
    <property type="evidence" value="ECO:0007669"/>
    <property type="project" value="UniProtKB-SubCell"/>
</dbReference>
<evidence type="ECO:0000313" key="8">
    <source>
        <dbReference type="EMBL" id="SDO66322.1"/>
    </source>
</evidence>
<dbReference type="PIRSF" id="PIRSF026673">
    <property type="entry name" value="UCP026673_ion_chan"/>
    <property type="match status" value="1"/>
</dbReference>
<evidence type="ECO:0000313" key="9">
    <source>
        <dbReference type="Proteomes" id="UP000242957"/>
    </source>
</evidence>
<keyword evidence="6" id="KW-0406">Ion transport</keyword>
<dbReference type="InterPro" id="IPR014710">
    <property type="entry name" value="RmlC-like_jellyroll"/>
</dbReference>
<feature type="domain" description="Cyclic nucleotide-binding" evidence="7">
    <location>
        <begin position="333"/>
        <end position="435"/>
    </location>
</feature>
<keyword evidence="2" id="KW-1003">Cell membrane</keyword>
<dbReference type="Gene3D" id="2.60.120.10">
    <property type="entry name" value="Jelly Rolls"/>
    <property type="match status" value="1"/>
</dbReference>
<dbReference type="CDD" id="cd00038">
    <property type="entry name" value="CAP_ED"/>
    <property type="match status" value="1"/>
</dbReference>
<comment type="subunit">
    <text evidence="6">Homoheptamer.</text>
</comment>
<keyword evidence="4 6" id="KW-1133">Transmembrane helix</keyword>
<dbReference type="InterPro" id="IPR045275">
    <property type="entry name" value="MscS_archaea/bacteria_type"/>
</dbReference>
<name>A0A1H0LE07_9PSED</name>
<dbReference type="InterPro" id="IPR018490">
    <property type="entry name" value="cNMP-bd_dom_sf"/>
</dbReference>
<accession>A0A1H0LE07</accession>
<dbReference type="InterPro" id="IPR011066">
    <property type="entry name" value="MscS_channel_C_sf"/>
</dbReference>
<proteinExistence type="inferred from homology"/>
<dbReference type="OrthoDB" id="9775207at2"/>
<feature type="transmembrane region" description="Helical" evidence="6">
    <location>
        <begin position="36"/>
        <end position="58"/>
    </location>
</feature>
<dbReference type="InterPro" id="IPR016846">
    <property type="entry name" value="cNMP-bd_ion_channel"/>
</dbReference>
<dbReference type="RefSeq" id="WP_084312170.1">
    <property type="nucleotide sequence ID" value="NZ_FNIJ01000014.1"/>
</dbReference>
<keyword evidence="6" id="KW-0997">Cell inner membrane</keyword>
<dbReference type="GO" id="GO:0008381">
    <property type="term" value="F:mechanosensitive monoatomic ion channel activity"/>
    <property type="evidence" value="ECO:0007669"/>
    <property type="project" value="InterPro"/>
</dbReference>
<dbReference type="PROSITE" id="PS50042">
    <property type="entry name" value="CNMP_BINDING_3"/>
    <property type="match status" value="1"/>
</dbReference>